<dbReference type="PROSITE" id="PS00622">
    <property type="entry name" value="HTH_LUXR_1"/>
    <property type="match status" value="1"/>
</dbReference>
<keyword evidence="3" id="KW-0812">Transmembrane</keyword>
<dbReference type="SUPFAM" id="SSF46894">
    <property type="entry name" value="C-terminal effector domain of the bipartite response regulators"/>
    <property type="match status" value="1"/>
</dbReference>
<evidence type="ECO:0000313" key="8">
    <source>
        <dbReference type="Proteomes" id="UP001168478"/>
    </source>
</evidence>
<sequence>MTEHGENARALFLLNRLSDSLSLLKNSIEDRRLLMNVDRLRGKNYQSLGDLDRALRLYRSAMNRARGLSEYRIHALLCNDIFGIYYSSGRYSNAEDLLRQALGINLSLSDSVNIRDNYNNLGLVSYALKKYGEALCYMDSAFRYTSSADRLGQSLIYTNRAEVYCAQKYYTRAEAELYKASRLQSSLKFNPDILQTMLNTAYVKALLGKEGEARRMVRLIHRRLPGTPLAVQTRSYRQLTDISFVLGDSIEALHNIIKYEETGDSVWRENSDRQLRQLLVAYDSERLKNANSRLEASVGTLGTIVFLRTLMVCVVSVFLLILAAFTVILLFRIRSDRRKNRLINIQRDRLVYYEQREHERRQREMNNQLASKNRQLTTYTIDLASISEFHRKLSDGLTDICDGMGKNKSQDRKRLNDIIHALQHYNDKPVSEDFRVFFDEVHPDFLNRLSQHYPNLSNTDLRLCAYLHIGMSTKEISALTFREVRSVESSRHRLRKKLGVPQGVSIHDFLNDIVGSE</sequence>
<evidence type="ECO:0000313" key="5">
    <source>
        <dbReference type="EMBL" id="MDN0023759.1"/>
    </source>
</evidence>
<keyword evidence="3" id="KW-0472">Membrane</keyword>
<evidence type="ECO:0000313" key="6">
    <source>
        <dbReference type="EMBL" id="MDN0026104.1"/>
    </source>
</evidence>
<keyword evidence="1" id="KW-0677">Repeat</keyword>
<dbReference type="GO" id="GO:0006355">
    <property type="term" value="P:regulation of DNA-templated transcription"/>
    <property type="evidence" value="ECO:0007669"/>
    <property type="project" value="InterPro"/>
</dbReference>
<proteinExistence type="predicted"/>
<dbReference type="AlphaFoldDB" id="A0AAW7JJS4"/>
<dbReference type="GO" id="GO:0003677">
    <property type="term" value="F:DNA binding"/>
    <property type="evidence" value="ECO:0007669"/>
    <property type="project" value="InterPro"/>
</dbReference>
<dbReference type="Proteomes" id="UP001167831">
    <property type="component" value="Unassembled WGS sequence"/>
</dbReference>
<gene>
    <name evidence="5" type="ORF">QVN81_12150</name>
    <name evidence="6" type="ORF">QVN84_11325</name>
</gene>
<dbReference type="EMBL" id="JAUEIE010000018">
    <property type="protein sequence ID" value="MDN0023759.1"/>
    <property type="molecule type" value="Genomic_DNA"/>
</dbReference>
<organism evidence="6 8">
    <name type="scientific">Leyella lascolaii</name>
    <dbReference type="NCBI Taxonomy" id="1776379"/>
    <lineage>
        <taxon>Bacteria</taxon>
        <taxon>Pseudomonadati</taxon>
        <taxon>Bacteroidota</taxon>
        <taxon>Bacteroidia</taxon>
        <taxon>Bacteroidales</taxon>
        <taxon>Prevotellaceae</taxon>
        <taxon>Leyella</taxon>
    </lineage>
</organism>
<dbReference type="RefSeq" id="WP_289826215.1">
    <property type="nucleotide sequence ID" value="NZ_JAUEIE010000018.1"/>
</dbReference>
<reference evidence="6" key="1">
    <citation type="submission" date="2023-06" db="EMBL/GenBank/DDBJ databases">
        <authorList>
            <person name="Zeman M."/>
            <person name="Kubasova T."/>
            <person name="Jahodarova E."/>
            <person name="Nykrynova M."/>
            <person name="Rychlik I."/>
        </authorList>
    </citation>
    <scope>NUCLEOTIDE SEQUENCE</scope>
    <source>
        <strain evidence="6">ET15</strain>
        <strain evidence="5">ET37</strain>
    </source>
</reference>
<keyword evidence="7" id="KW-1185">Reference proteome</keyword>
<dbReference type="EMBL" id="JAUEIF010000012">
    <property type="protein sequence ID" value="MDN0026104.1"/>
    <property type="molecule type" value="Genomic_DNA"/>
</dbReference>
<dbReference type="InterPro" id="IPR016032">
    <property type="entry name" value="Sig_transdc_resp-reg_C-effctor"/>
</dbReference>
<reference evidence="6" key="2">
    <citation type="submission" date="2023-08" db="EMBL/GenBank/DDBJ databases">
        <title>Identification and characterization of horizontal gene transfer across gut microbiota members of farm animals based on homology search.</title>
        <authorList>
            <person name="Schwarzerova J."/>
            <person name="Nykrynova M."/>
            <person name="Jureckova K."/>
            <person name="Cejkova D."/>
            <person name="Rychlik I."/>
        </authorList>
    </citation>
    <scope>NUCLEOTIDE SEQUENCE</scope>
    <source>
        <strain evidence="6">ET15</strain>
        <strain evidence="5">ET37</strain>
    </source>
</reference>
<keyword evidence="2" id="KW-0802">TPR repeat</keyword>
<evidence type="ECO:0000313" key="7">
    <source>
        <dbReference type="Proteomes" id="UP001167831"/>
    </source>
</evidence>
<feature type="domain" description="HTH luxR-type" evidence="4">
    <location>
        <begin position="470"/>
        <end position="497"/>
    </location>
</feature>
<keyword evidence="3" id="KW-1133">Transmembrane helix</keyword>
<dbReference type="SMART" id="SM00421">
    <property type="entry name" value="HTH_LUXR"/>
    <property type="match status" value="1"/>
</dbReference>
<evidence type="ECO:0000259" key="4">
    <source>
        <dbReference type="PROSITE" id="PS00622"/>
    </source>
</evidence>
<feature type="transmembrane region" description="Helical" evidence="3">
    <location>
        <begin position="305"/>
        <end position="331"/>
    </location>
</feature>
<dbReference type="SUPFAM" id="SSF48452">
    <property type="entry name" value="TPR-like"/>
    <property type="match status" value="2"/>
</dbReference>
<name>A0AAW7JJS4_9BACT</name>
<dbReference type="InterPro" id="IPR011990">
    <property type="entry name" value="TPR-like_helical_dom_sf"/>
</dbReference>
<evidence type="ECO:0000256" key="3">
    <source>
        <dbReference type="SAM" id="Phobius"/>
    </source>
</evidence>
<comment type="caution">
    <text evidence="6">The sequence shown here is derived from an EMBL/GenBank/DDBJ whole genome shotgun (WGS) entry which is preliminary data.</text>
</comment>
<dbReference type="PANTHER" id="PTHR45641:SF19">
    <property type="entry name" value="NEPHROCYSTIN-3"/>
    <property type="match status" value="1"/>
</dbReference>
<evidence type="ECO:0000256" key="1">
    <source>
        <dbReference type="ARBA" id="ARBA00022737"/>
    </source>
</evidence>
<accession>A0AAW7JJS4</accession>
<dbReference type="PANTHER" id="PTHR45641">
    <property type="entry name" value="TETRATRICOPEPTIDE REPEAT PROTEIN (AFU_ORTHOLOGUE AFUA_6G03870)"/>
    <property type="match status" value="1"/>
</dbReference>
<dbReference type="Gene3D" id="1.25.40.10">
    <property type="entry name" value="Tetratricopeptide repeat domain"/>
    <property type="match status" value="1"/>
</dbReference>
<dbReference type="Proteomes" id="UP001168478">
    <property type="component" value="Unassembled WGS sequence"/>
</dbReference>
<dbReference type="InterPro" id="IPR000792">
    <property type="entry name" value="Tscrpt_reg_LuxR_C"/>
</dbReference>
<protein>
    <recommendedName>
        <fullName evidence="4">HTH luxR-type domain-containing protein</fullName>
    </recommendedName>
</protein>
<evidence type="ECO:0000256" key="2">
    <source>
        <dbReference type="ARBA" id="ARBA00022803"/>
    </source>
</evidence>